<name>A7VYZ9_9FIRM</name>
<reference evidence="1 3" key="2">
    <citation type="submission" date="2007-08" db="EMBL/GenBank/DDBJ databases">
        <authorList>
            <person name="Fulton L."/>
            <person name="Clifton S."/>
            <person name="Fulton B."/>
            <person name="Xu J."/>
            <person name="Minx P."/>
            <person name="Pepin K.H."/>
            <person name="Johnson M."/>
            <person name="Thiruvilangam P."/>
            <person name="Bhonagiri V."/>
            <person name="Nash W.E."/>
            <person name="Wang C."/>
            <person name="Mardis E.R."/>
            <person name="Wilson R.K."/>
        </authorList>
    </citation>
    <scope>NUCLEOTIDE SEQUENCE [LARGE SCALE GENOMIC DNA]</scope>
    <source>
        <strain evidence="1 3">DSM 753</strain>
    </source>
</reference>
<dbReference type="EMBL" id="ABCB02000021">
    <property type="protein sequence ID" value="EDO59777.1"/>
    <property type="molecule type" value="Genomic_DNA"/>
</dbReference>
<accession>A7VYZ9</accession>
<reference evidence="1 3" key="1">
    <citation type="submission" date="2007-08" db="EMBL/GenBank/DDBJ databases">
        <title>Draft genome sequence of Clostridium leptum (DSM 753).</title>
        <authorList>
            <person name="Sudarsanam P."/>
            <person name="Ley R."/>
            <person name="Guruge J."/>
            <person name="Turnbaugh P.J."/>
            <person name="Mahowald M."/>
            <person name="Liep D."/>
            <person name="Gordon J."/>
        </authorList>
    </citation>
    <scope>NUCLEOTIDE SEQUENCE [LARGE SCALE GENOMIC DNA]</scope>
    <source>
        <strain evidence="1 3">DSM 753</strain>
    </source>
</reference>
<dbReference type="Proteomes" id="UP000220611">
    <property type="component" value="Unassembled WGS sequence"/>
</dbReference>
<evidence type="ECO:0000313" key="2">
    <source>
        <dbReference type="EMBL" id="PEQ25303.1"/>
    </source>
</evidence>
<keyword evidence="4" id="KW-1185">Reference proteome</keyword>
<dbReference type="HOGENOM" id="CLU_1861731_0_0_9"/>
<evidence type="ECO:0000313" key="1">
    <source>
        <dbReference type="EMBL" id="EDO59777.1"/>
    </source>
</evidence>
<dbReference type="AlphaFoldDB" id="A7VYZ9"/>
<evidence type="ECO:0000313" key="3">
    <source>
        <dbReference type="Proteomes" id="UP000003490"/>
    </source>
</evidence>
<dbReference type="Proteomes" id="UP000003490">
    <property type="component" value="Unassembled WGS sequence"/>
</dbReference>
<dbReference type="EMBL" id="NOXF01000002">
    <property type="protein sequence ID" value="PEQ25303.1"/>
    <property type="molecule type" value="Genomic_DNA"/>
</dbReference>
<protein>
    <submittedName>
        <fullName evidence="1">Uncharacterized protein</fullName>
    </submittedName>
</protein>
<evidence type="ECO:0000313" key="4">
    <source>
        <dbReference type="Proteomes" id="UP000220611"/>
    </source>
</evidence>
<gene>
    <name evidence="2" type="ORF">CH238_04550</name>
    <name evidence="1" type="ORF">CLOLEP_03827</name>
</gene>
<sequence>MHPLNLKKIFIPSLIWNWDAKTQPVFQEKQKKFFEKTVCLKSIPSLVPTWKGCLGTVILKKGKKICPPGMAGRDIAVKMPVKQRSCSDRSSFFFGVAIQTNCSIPYKSAKNIDFLLSLLHNYAVFLYLPESEGEKWI</sequence>
<organism evidence="1 3">
    <name type="scientific">[Clostridium] leptum DSM 753</name>
    <dbReference type="NCBI Taxonomy" id="428125"/>
    <lineage>
        <taxon>Bacteria</taxon>
        <taxon>Bacillati</taxon>
        <taxon>Bacillota</taxon>
        <taxon>Clostridia</taxon>
        <taxon>Eubacteriales</taxon>
        <taxon>Oscillospiraceae</taxon>
        <taxon>Oscillospiraceae incertae sedis</taxon>
    </lineage>
</organism>
<proteinExistence type="predicted"/>
<comment type="caution">
    <text evidence="1">The sequence shown here is derived from an EMBL/GenBank/DDBJ whole genome shotgun (WGS) entry which is preliminary data.</text>
</comment>
<reference evidence="2 4" key="3">
    <citation type="submission" date="2017-07" db="EMBL/GenBank/DDBJ databases">
        <title>Prevalence of linear plasmids in Cutibacterium (Propionibacterium) acnes isolates obtained from prostatic tissue.</title>
        <authorList>
            <person name="Davidsson S."/>
            <person name="Carlsson J."/>
            <person name="Molling P."/>
            <person name="Andren O."/>
            <person name="Andersson S.-O."/>
            <person name="Brzuszkiewicz E."/>
            <person name="Poehlein A."/>
            <person name="Al-Zeer M."/>
            <person name="Brinkmann V."/>
            <person name="Scavenius C."/>
            <person name="Nazipi S."/>
            <person name="Soderquist B."/>
            <person name="Bruggemann H."/>
        </authorList>
    </citation>
    <scope>NUCLEOTIDE SEQUENCE [LARGE SCALE GENOMIC DNA]</scope>
    <source>
        <strain evidence="2 4">DSM 753</strain>
    </source>
</reference>